<dbReference type="PANTHER" id="PTHR10543:SF24">
    <property type="entry name" value="CAROTENOID ISOMEROOXYGENASE"/>
    <property type="match status" value="1"/>
</dbReference>
<feature type="binding site" evidence="5">
    <location>
        <position position="293"/>
    </location>
    <ligand>
        <name>Fe cation</name>
        <dbReference type="ChEBI" id="CHEBI:24875"/>
        <note>catalytic</note>
    </ligand>
</feature>
<dbReference type="AlphaFoldDB" id="A0A8H6CS68"/>
<dbReference type="GO" id="GO:0010436">
    <property type="term" value="F:carotenoid dioxygenase activity"/>
    <property type="evidence" value="ECO:0007669"/>
    <property type="project" value="TreeGrafter"/>
</dbReference>
<feature type="region of interest" description="Disordered" evidence="6">
    <location>
        <begin position="434"/>
        <end position="459"/>
    </location>
</feature>
<keyword evidence="4 5" id="KW-0408">Iron</keyword>
<sequence length="575" mass="62415">MAVLDEELKAPNAPHGVTTTAKSYNDWPNDAGFETFHDETDPVELKVSGRIPAYAAGILYRTGPGGHQVTTPQNKTFAVSHWFDGFAQTHRFELLPPSEGEFITRVRYNSRHTCDNLVEKVRNSGEMAMTSFGQQRDPCESFFKKVMSSFQAATSGGIKAPADVNVGVTIKANMPVPGELASSGKAQPGSDDDSSPKINNLWLKTDNATLQRIDPTTLEPIDAVRQPKLHPDLKGPFTGAHSRTDPITGDWYNYNLEVGRQPTYRVFSVSAKTGETTILATLTGGPIRAAYLHSILLTERYVILCIFDAYYAKGGAKVLWTRNLVDAMDFDPDRKNLWLVVDRRHGQGLVGMYESEPFFAFHPVNAWEQASATEAGKTDIVADIPTYPNLDILKRFYYHNMKGTAPGARDYVDGKGATCKARLTRFRLPDVGGARVAPTGTPGRASALSVAPAGDTPELPSVNPLRATKPHRYIYGVCDRGNSTFLDGLIKYDTAARTATARVVHAQSPGEPVFLPDPDGGGKEDAGVCLSVVLDGTRGTSYLLVLDAGTFEEVGRAGMEVAVPFGFHGCHVACS</sequence>
<evidence type="ECO:0000256" key="3">
    <source>
        <dbReference type="ARBA" id="ARBA00023002"/>
    </source>
</evidence>
<dbReference type="Pfam" id="PF03055">
    <property type="entry name" value="RPE65"/>
    <property type="match status" value="1"/>
</dbReference>
<evidence type="ECO:0000256" key="2">
    <source>
        <dbReference type="ARBA" id="ARBA00022723"/>
    </source>
</evidence>
<feature type="binding site" evidence="5">
    <location>
        <position position="362"/>
    </location>
    <ligand>
        <name>Fe cation</name>
        <dbReference type="ChEBI" id="CHEBI:24875"/>
        <note>catalytic</note>
    </ligand>
</feature>
<feature type="binding site" evidence="5">
    <location>
        <position position="241"/>
    </location>
    <ligand>
        <name>Fe cation</name>
        <dbReference type="ChEBI" id="CHEBI:24875"/>
        <note>catalytic</note>
    </ligand>
</feature>
<dbReference type="GO" id="GO:0016121">
    <property type="term" value="P:carotene catabolic process"/>
    <property type="evidence" value="ECO:0007669"/>
    <property type="project" value="TreeGrafter"/>
</dbReference>
<dbReference type="GO" id="GO:0046872">
    <property type="term" value="F:metal ion binding"/>
    <property type="evidence" value="ECO:0007669"/>
    <property type="project" value="UniProtKB-KW"/>
</dbReference>
<dbReference type="InterPro" id="IPR004294">
    <property type="entry name" value="Carotenoid_Oase"/>
</dbReference>
<evidence type="ECO:0000313" key="7">
    <source>
        <dbReference type="EMBL" id="KAF6228504.1"/>
    </source>
</evidence>
<dbReference type="GeneID" id="59336631"/>
<evidence type="ECO:0000256" key="4">
    <source>
        <dbReference type="ARBA" id="ARBA00023004"/>
    </source>
</evidence>
<gene>
    <name evidence="7" type="ORF">HO133_008234</name>
</gene>
<comment type="similarity">
    <text evidence="1">Belongs to the carotenoid oxygenase family.</text>
</comment>
<name>A0A8H6CS68_9LECA</name>
<evidence type="ECO:0008006" key="9">
    <source>
        <dbReference type="Google" id="ProtNLM"/>
    </source>
</evidence>
<reference evidence="7 8" key="1">
    <citation type="journal article" date="2020" name="Genomics">
        <title>Complete, high-quality genomes from long-read metagenomic sequencing of two wolf lichen thalli reveals enigmatic genome architecture.</title>
        <authorList>
            <person name="McKenzie S.K."/>
            <person name="Walston R.F."/>
            <person name="Allen J.L."/>
        </authorList>
    </citation>
    <scope>NUCLEOTIDE SEQUENCE [LARGE SCALE GENOMIC DNA]</scope>
    <source>
        <strain evidence="7">WasteWater1</strain>
    </source>
</reference>
<keyword evidence="8" id="KW-1185">Reference proteome</keyword>
<accession>A0A8H6CS68</accession>
<dbReference type="RefSeq" id="XP_037156438.1">
    <property type="nucleotide sequence ID" value="XM_037299102.1"/>
</dbReference>
<organism evidence="7 8">
    <name type="scientific">Letharia lupina</name>
    <dbReference type="NCBI Taxonomy" id="560253"/>
    <lineage>
        <taxon>Eukaryota</taxon>
        <taxon>Fungi</taxon>
        <taxon>Dikarya</taxon>
        <taxon>Ascomycota</taxon>
        <taxon>Pezizomycotina</taxon>
        <taxon>Lecanoromycetes</taxon>
        <taxon>OSLEUM clade</taxon>
        <taxon>Lecanoromycetidae</taxon>
        <taxon>Lecanorales</taxon>
        <taxon>Lecanorineae</taxon>
        <taxon>Parmeliaceae</taxon>
        <taxon>Letharia</taxon>
    </lineage>
</organism>
<protein>
    <recommendedName>
        <fullName evidence="9">Carotenoid cleavage dioxygenase 1</fullName>
    </recommendedName>
</protein>
<evidence type="ECO:0000256" key="5">
    <source>
        <dbReference type="PIRSR" id="PIRSR604294-1"/>
    </source>
</evidence>
<comment type="caution">
    <text evidence="7">The sequence shown here is derived from an EMBL/GenBank/DDBJ whole genome shotgun (WGS) entry which is preliminary data.</text>
</comment>
<dbReference type="Proteomes" id="UP000593566">
    <property type="component" value="Unassembled WGS sequence"/>
</dbReference>
<evidence type="ECO:0000313" key="8">
    <source>
        <dbReference type="Proteomes" id="UP000593566"/>
    </source>
</evidence>
<evidence type="ECO:0000256" key="6">
    <source>
        <dbReference type="SAM" id="MobiDB-lite"/>
    </source>
</evidence>
<dbReference type="EMBL" id="JACCJB010000004">
    <property type="protein sequence ID" value="KAF6228504.1"/>
    <property type="molecule type" value="Genomic_DNA"/>
</dbReference>
<proteinExistence type="inferred from homology"/>
<comment type="cofactor">
    <cofactor evidence="5">
        <name>Fe(2+)</name>
        <dbReference type="ChEBI" id="CHEBI:29033"/>
    </cofactor>
    <text evidence="5">Binds 1 Fe(2+) ion per subunit.</text>
</comment>
<evidence type="ECO:0000256" key="1">
    <source>
        <dbReference type="ARBA" id="ARBA00006787"/>
    </source>
</evidence>
<feature type="binding site" evidence="5">
    <location>
        <position position="568"/>
    </location>
    <ligand>
        <name>Fe cation</name>
        <dbReference type="ChEBI" id="CHEBI:24875"/>
        <note>catalytic</note>
    </ligand>
</feature>
<dbReference type="PANTHER" id="PTHR10543">
    <property type="entry name" value="BETA-CAROTENE DIOXYGENASE"/>
    <property type="match status" value="1"/>
</dbReference>
<keyword evidence="3" id="KW-0560">Oxidoreductase</keyword>
<keyword evidence="2 5" id="KW-0479">Metal-binding</keyword>
<feature type="region of interest" description="Disordered" evidence="6">
    <location>
        <begin position="1"/>
        <end position="23"/>
    </location>
</feature>